<dbReference type="Proteomes" id="UP000181956">
    <property type="component" value="Chromosome I"/>
</dbReference>
<keyword evidence="3" id="KW-0547">Nucleotide-binding</keyword>
<dbReference type="InterPro" id="IPR029056">
    <property type="entry name" value="Ribokinase-like"/>
</dbReference>
<keyword evidence="8" id="KW-1185">Reference proteome</keyword>
<dbReference type="SUPFAM" id="SSF53613">
    <property type="entry name" value="Ribokinase-like"/>
    <property type="match status" value="1"/>
</dbReference>
<evidence type="ECO:0000256" key="5">
    <source>
        <dbReference type="ARBA" id="ARBA00022840"/>
    </source>
</evidence>
<dbReference type="InterPro" id="IPR011611">
    <property type="entry name" value="PfkB_dom"/>
</dbReference>
<evidence type="ECO:0000313" key="7">
    <source>
        <dbReference type="EMBL" id="SDT35619.1"/>
    </source>
</evidence>
<dbReference type="PANTHER" id="PTHR43085:SF1">
    <property type="entry name" value="PSEUDOURIDINE KINASE-RELATED"/>
    <property type="match status" value="1"/>
</dbReference>
<dbReference type="OrthoDB" id="9795789at2"/>
<dbReference type="STRING" id="412690.SAMN04489834_3547"/>
<dbReference type="GO" id="GO:0016301">
    <property type="term" value="F:kinase activity"/>
    <property type="evidence" value="ECO:0007669"/>
    <property type="project" value="UniProtKB-KW"/>
</dbReference>
<keyword evidence="5" id="KW-0067">ATP-binding</keyword>
<evidence type="ECO:0000256" key="4">
    <source>
        <dbReference type="ARBA" id="ARBA00022777"/>
    </source>
</evidence>
<name>A0A1H1ZPT0_9MICO</name>
<dbReference type="RefSeq" id="WP_083365219.1">
    <property type="nucleotide sequence ID" value="NZ_LT629742.1"/>
</dbReference>
<gene>
    <name evidence="7" type="ORF">SAMN04489834_3547</name>
</gene>
<proteinExistence type="inferred from homology"/>
<keyword evidence="4 7" id="KW-0418">Kinase</keyword>
<dbReference type="PANTHER" id="PTHR43085">
    <property type="entry name" value="HEXOKINASE FAMILY MEMBER"/>
    <property type="match status" value="1"/>
</dbReference>
<evidence type="ECO:0000313" key="8">
    <source>
        <dbReference type="Proteomes" id="UP000181956"/>
    </source>
</evidence>
<dbReference type="PROSITE" id="PS00583">
    <property type="entry name" value="PFKB_KINASES_1"/>
    <property type="match status" value="1"/>
</dbReference>
<dbReference type="GO" id="GO:0005524">
    <property type="term" value="F:ATP binding"/>
    <property type="evidence" value="ECO:0007669"/>
    <property type="project" value="UniProtKB-KW"/>
</dbReference>
<dbReference type="InterPro" id="IPR002173">
    <property type="entry name" value="Carboh/pur_kinase_PfkB_CS"/>
</dbReference>
<keyword evidence="2" id="KW-0808">Transferase</keyword>
<dbReference type="PROSITE" id="PS00584">
    <property type="entry name" value="PFKB_KINASES_2"/>
    <property type="match status" value="1"/>
</dbReference>
<evidence type="ECO:0000259" key="6">
    <source>
        <dbReference type="Pfam" id="PF00294"/>
    </source>
</evidence>
<comment type="similarity">
    <text evidence="1">Belongs to the carbohydrate kinase PfkB family.</text>
</comment>
<evidence type="ECO:0000256" key="1">
    <source>
        <dbReference type="ARBA" id="ARBA00010688"/>
    </source>
</evidence>
<evidence type="ECO:0000256" key="3">
    <source>
        <dbReference type="ARBA" id="ARBA00022741"/>
    </source>
</evidence>
<feature type="domain" description="Carbohydrate kinase PfkB" evidence="6">
    <location>
        <begin position="10"/>
        <end position="307"/>
    </location>
</feature>
<dbReference type="Gene3D" id="3.40.1190.20">
    <property type="match status" value="1"/>
</dbReference>
<sequence length="314" mass="31755">MSAGAAATATSVAVVGEALIDVIHRAGGVEEHTGGGPLNIAVGLARLGVPSALISAVGDDEHGERIRGYLAENGVTLHNADVQGAATSTAIAQVSATGDASYEFAVNWAVEPGGVALDAPVQHVHVGSLGAVLAPGADAVFAWAQGLRASASVSFDPNCRPLLGITPAEARVAAERFVRSSDIVKASEEDLGWLYPGQSPVESARRWAEMGPELVVVTRGGDGSVALTPGGAEAIVVDAVRSLGLVDTVGAGDSYMAALVAAIDDAAAIGPERRGRLDEETLRSVLRYASAAAAITCSRAGANPPTRTEVARLL</sequence>
<protein>
    <submittedName>
        <fullName evidence="7">Fructokinase</fullName>
    </submittedName>
</protein>
<dbReference type="AlphaFoldDB" id="A0A1H1ZPT0"/>
<evidence type="ECO:0000256" key="2">
    <source>
        <dbReference type="ARBA" id="ARBA00022679"/>
    </source>
</evidence>
<accession>A0A1H1ZPT0</accession>
<reference evidence="8" key="1">
    <citation type="submission" date="2016-10" db="EMBL/GenBank/DDBJ databases">
        <authorList>
            <person name="Varghese N."/>
            <person name="Submissions S."/>
        </authorList>
    </citation>
    <scope>NUCLEOTIDE SEQUENCE [LARGE SCALE GENOMIC DNA]</scope>
    <source>
        <strain evidence="8">DSM 21772</strain>
    </source>
</reference>
<dbReference type="EMBL" id="LT629742">
    <property type="protein sequence ID" value="SDT35619.1"/>
    <property type="molecule type" value="Genomic_DNA"/>
</dbReference>
<organism evidence="7 8">
    <name type="scientific">Microterricola viridarii</name>
    <dbReference type="NCBI Taxonomy" id="412690"/>
    <lineage>
        <taxon>Bacteria</taxon>
        <taxon>Bacillati</taxon>
        <taxon>Actinomycetota</taxon>
        <taxon>Actinomycetes</taxon>
        <taxon>Micrococcales</taxon>
        <taxon>Microbacteriaceae</taxon>
        <taxon>Microterricola</taxon>
    </lineage>
</organism>
<dbReference type="InterPro" id="IPR050306">
    <property type="entry name" value="PfkB_Carbo_kinase"/>
</dbReference>
<dbReference type="CDD" id="cd01167">
    <property type="entry name" value="bac_FRK"/>
    <property type="match status" value="1"/>
</dbReference>
<dbReference type="Pfam" id="PF00294">
    <property type="entry name" value="PfkB"/>
    <property type="match status" value="1"/>
</dbReference>